<evidence type="ECO:0000313" key="2">
    <source>
        <dbReference type="Proteomes" id="UP000758603"/>
    </source>
</evidence>
<dbReference type="RefSeq" id="XP_045958598.1">
    <property type="nucleotide sequence ID" value="XM_046100050.1"/>
</dbReference>
<dbReference type="GeneID" id="70128942"/>
<protein>
    <submittedName>
        <fullName evidence="1">Uncharacterized protein</fullName>
    </submittedName>
</protein>
<dbReference type="AlphaFoldDB" id="A0A9P8ULE4"/>
<keyword evidence="2" id="KW-1185">Reference proteome</keyword>
<dbReference type="EMBL" id="JAGPXC010000004">
    <property type="protein sequence ID" value="KAH6654328.1"/>
    <property type="molecule type" value="Genomic_DNA"/>
</dbReference>
<proteinExistence type="predicted"/>
<sequence>MAVTSMYRILVDACSGIKSRPQHILILHESQLGRPNTIVCRPSGTAPGKANPAVPTTRSNITIKHAGPKAFENDRASGCEPMSYTITISSYHASHSTIVHLELHLKSCWYQNDAQERHYTAFNWRYSMSLAMQGIICCRRWGRRLLSTALNNKVYQHEDGMQWEVSILHSDEDTRKYCSFRNSMIFIAGEDSDDIVLRDPAD</sequence>
<dbReference type="Proteomes" id="UP000758603">
    <property type="component" value="Unassembled WGS sequence"/>
</dbReference>
<gene>
    <name evidence="1" type="ORF">BKA67DRAFT_535655</name>
</gene>
<evidence type="ECO:0000313" key="1">
    <source>
        <dbReference type="EMBL" id="KAH6654328.1"/>
    </source>
</evidence>
<reference evidence="1" key="1">
    <citation type="journal article" date="2021" name="Nat. Commun.">
        <title>Genetic determinants of endophytism in the Arabidopsis root mycobiome.</title>
        <authorList>
            <person name="Mesny F."/>
            <person name="Miyauchi S."/>
            <person name="Thiergart T."/>
            <person name="Pickel B."/>
            <person name="Atanasova L."/>
            <person name="Karlsson M."/>
            <person name="Huettel B."/>
            <person name="Barry K.W."/>
            <person name="Haridas S."/>
            <person name="Chen C."/>
            <person name="Bauer D."/>
            <person name="Andreopoulos W."/>
            <person name="Pangilinan J."/>
            <person name="LaButti K."/>
            <person name="Riley R."/>
            <person name="Lipzen A."/>
            <person name="Clum A."/>
            <person name="Drula E."/>
            <person name="Henrissat B."/>
            <person name="Kohler A."/>
            <person name="Grigoriev I.V."/>
            <person name="Martin F.M."/>
            <person name="Hacquard S."/>
        </authorList>
    </citation>
    <scope>NUCLEOTIDE SEQUENCE</scope>
    <source>
        <strain evidence="1">MPI-SDFR-AT-0073</strain>
    </source>
</reference>
<accession>A0A9P8ULE4</accession>
<name>A0A9P8ULE4_9PEZI</name>
<comment type="caution">
    <text evidence="1">The sequence shown here is derived from an EMBL/GenBank/DDBJ whole genome shotgun (WGS) entry which is preliminary data.</text>
</comment>
<organism evidence="1 2">
    <name type="scientific">Truncatella angustata</name>
    <dbReference type="NCBI Taxonomy" id="152316"/>
    <lineage>
        <taxon>Eukaryota</taxon>
        <taxon>Fungi</taxon>
        <taxon>Dikarya</taxon>
        <taxon>Ascomycota</taxon>
        <taxon>Pezizomycotina</taxon>
        <taxon>Sordariomycetes</taxon>
        <taxon>Xylariomycetidae</taxon>
        <taxon>Amphisphaeriales</taxon>
        <taxon>Sporocadaceae</taxon>
        <taxon>Truncatella</taxon>
    </lineage>
</organism>